<dbReference type="GO" id="GO:0043571">
    <property type="term" value="P:maintenance of CRISPR repeat elements"/>
    <property type="evidence" value="ECO:0007669"/>
    <property type="project" value="UniProtKB-UniRule"/>
</dbReference>
<name>K0YU55_9ACTO</name>
<feature type="binding site" evidence="10">
    <location>
        <position position="150"/>
    </location>
    <ligand>
        <name>Mn(2+)</name>
        <dbReference type="ChEBI" id="CHEBI:29035"/>
    </ligand>
</feature>
<gene>
    <name evidence="10" type="primary">cas1</name>
    <name evidence="11" type="ORF">HMPREF9241_00715</name>
</gene>
<sequence>MSSQWRVLDFTSFEGKIHSDDGAIVVVNSDGVSQRVSVADVAVVLIGMKVSFSAAVLHRLTDKDIAVLFCDWRGVPESGAFSWSEHTRVGARHKAQLELSLPRRKNAWGRIVRAKIQGQAAVLRNLNRPGAQELEHIAGQVRSGDPSNLEGQAARIYWSKFSDTLGKRTPGIGALFGPNSCLDYGYTILRGHGIRAVLAAGLGPANGVFHRGRSNMFNLVDDLIEPFRPCIDEIAMFLPADATPSDRSVKKRLVAAAMQTFNDAGSVPRVLLDLAQQYGRYVEGDIEKLPVPSWQGPSALNTDLKNA</sequence>
<dbReference type="PANTHER" id="PTHR34353:SF2">
    <property type="entry name" value="CRISPR-ASSOCIATED ENDONUCLEASE CAS1 1"/>
    <property type="match status" value="1"/>
</dbReference>
<keyword evidence="8 10" id="KW-0464">Manganese</keyword>
<keyword evidence="12" id="KW-1185">Reference proteome</keyword>
<dbReference type="RefSeq" id="WP_006680920.1">
    <property type="nucleotide sequence ID" value="NZ_JH815208.1"/>
</dbReference>
<dbReference type="HAMAP" id="MF_01470">
    <property type="entry name" value="Cas1"/>
    <property type="match status" value="1"/>
</dbReference>
<feature type="binding site" evidence="10">
    <location>
        <position position="225"/>
    </location>
    <ligand>
        <name>Mn(2+)</name>
        <dbReference type="ChEBI" id="CHEBI:29035"/>
    </ligand>
</feature>
<dbReference type="GO" id="GO:0016787">
    <property type="term" value="F:hydrolase activity"/>
    <property type="evidence" value="ECO:0007669"/>
    <property type="project" value="UniProtKB-KW"/>
</dbReference>
<evidence type="ECO:0000256" key="1">
    <source>
        <dbReference type="ARBA" id="ARBA00022722"/>
    </source>
</evidence>
<evidence type="ECO:0000256" key="2">
    <source>
        <dbReference type="ARBA" id="ARBA00022723"/>
    </source>
</evidence>
<keyword evidence="1 10" id="KW-0540">Nuclease</keyword>
<dbReference type="AlphaFoldDB" id="K0YU55"/>
<dbReference type="Proteomes" id="UP000003994">
    <property type="component" value="Unassembled WGS sequence"/>
</dbReference>
<evidence type="ECO:0000313" key="12">
    <source>
        <dbReference type="Proteomes" id="UP000003994"/>
    </source>
</evidence>
<dbReference type="InterPro" id="IPR050646">
    <property type="entry name" value="Cas1"/>
</dbReference>
<evidence type="ECO:0000256" key="7">
    <source>
        <dbReference type="ARBA" id="ARBA00023125"/>
    </source>
</evidence>
<dbReference type="EC" id="3.1.-.-" evidence="10"/>
<dbReference type="InterPro" id="IPR042206">
    <property type="entry name" value="CRISPR-assoc_Cas1_C"/>
</dbReference>
<dbReference type="Pfam" id="PF01867">
    <property type="entry name" value="Cas_Cas1"/>
    <property type="match status" value="1"/>
</dbReference>
<feature type="binding site" evidence="10">
    <location>
        <position position="210"/>
    </location>
    <ligand>
        <name>Mn(2+)</name>
        <dbReference type="ChEBI" id="CHEBI:29035"/>
    </ligand>
</feature>
<evidence type="ECO:0000313" key="11">
    <source>
        <dbReference type="EMBL" id="EJZ87126.1"/>
    </source>
</evidence>
<comment type="similarity">
    <text evidence="10">Belongs to the CRISPR-associated endonuclease Cas1 family.</text>
</comment>
<dbReference type="HOGENOM" id="CLU_055263_0_0_11"/>
<dbReference type="eggNOG" id="COG1518">
    <property type="taxonomic scope" value="Bacteria"/>
</dbReference>
<accession>K0YU55</accession>
<keyword evidence="7 10" id="KW-0238">DNA-binding</keyword>
<evidence type="ECO:0000256" key="6">
    <source>
        <dbReference type="ARBA" id="ARBA00023118"/>
    </source>
</evidence>
<keyword evidence="5 10" id="KW-0460">Magnesium</keyword>
<dbReference type="EMBL" id="AGWQ01000004">
    <property type="protein sequence ID" value="EJZ87126.1"/>
    <property type="molecule type" value="Genomic_DNA"/>
</dbReference>
<comment type="function">
    <text evidence="10">CRISPR (clustered regularly interspaced short palindromic repeat), is an adaptive immune system that provides protection against mobile genetic elements (viruses, transposable elements and conjugative plasmids). CRISPR clusters contain spacers, sequences complementary to antecedent mobile elements, and target invading nucleic acids. CRISPR clusters are transcribed and processed into CRISPR RNA (crRNA). Acts as a dsDNA endonuclease. Involved in the integration of spacer DNA into the CRISPR cassette.</text>
</comment>
<dbReference type="STRING" id="883077.HMPREF9241_00715"/>
<dbReference type="InterPro" id="IPR002729">
    <property type="entry name" value="CRISPR-assoc_Cas1"/>
</dbReference>
<protein>
    <recommendedName>
        <fullName evidence="10">CRISPR-associated endonuclease Cas1</fullName>
        <ecNumber evidence="10">3.1.-.-</ecNumber>
    </recommendedName>
</protein>
<evidence type="ECO:0000256" key="8">
    <source>
        <dbReference type="ARBA" id="ARBA00023211"/>
    </source>
</evidence>
<keyword evidence="2 10" id="KW-0479">Metal-binding</keyword>
<evidence type="ECO:0000256" key="9">
    <source>
        <dbReference type="ARBA" id="ARBA00038592"/>
    </source>
</evidence>
<evidence type="ECO:0000256" key="4">
    <source>
        <dbReference type="ARBA" id="ARBA00022801"/>
    </source>
</evidence>
<keyword evidence="6 10" id="KW-0051">Antiviral defense</keyword>
<dbReference type="NCBIfam" id="TIGR00287">
    <property type="entry name" value="cas1"/>
    <property type="match status" value="1"/>
</dbReference>
<comment type="cofactor">
    <cofactor evidence="10">
        <name>Mg(2+)</name>
        <dbReference type="ChEBI" id="CHEBI:18420"/>
    </cofactor>
    <cofactor evidence="10">
        <name>Mn(2+)</name>
        <dbReference type="ChEBI" id="CHEBI:29035"/>
    </cofactor>
</comment>
<dbReference type="NCBIfam" id="TIGR03639">
    <property type="entry name" value="cas1_NMENI"/>
    <property type="match status" value="1"/>
</dbReference>
<evidence type="ECO:0000256" key="5">
    <source>
        <dbReference type="ARBA" id="ARBA00022842"/>
    </source>
</evidence>
<dbReference type="InterPro" id="IPR019855">
    <property type="entry name" value="CRISPR-assoc_Cas1_NMENI"/>
</dbReference>
<dbReference type="PANTHER" id="PTHR34353">
    <property type="entry name" value="CRISPR-ASSOCIATED ENDONUCLEASE CAS1 1"/>
    <property type="match status" value="1"/>
</dbReference>
<dbReference type="PATRIC" id="fig|883077.3.peg.723"/>
<dbReference type="GO" id="GO:0004520">
    <property type="term" value="F:DNA endonuclease activity"/>
    <property type="evidence" value="ECO:0007669"/>
    <property type="project" value="InterPro"/>
</dbReference>
<dbReference type="GO" id="GO:0003677">
    <property type="term" value="F:DNA binding"/>
    <property type="evidence" value="ECO:0007669"/>
    <property type="project" value="UniProtKB-KW"/>
</dbReference>
<evidence type="ECO:0000256" key="3">
    <source>
        <dbReference type="ARBA" id="ARBA00022759"/>
    </source>
</evidence>
<dbReference type="GO" id="GO:0051607">
    <property type="term" value="P:defense response to virus"/>
    <property type="evidence" value="ECO:0007669"/>
    <property type="project" value="UniProtKB-UniRule"/>
</dbReference>
<dbReference type="Gene3D" id="3.100.10.20">
    <property type="entry name" value="CRISPR-associated endonuclease Cas1, N-terminal domain"/>
    <property type="match status" value="1"/>
</dbReference>
<comment type="caution">
    <text evidence="11">The sequence shown here is derived from an EMBL/GenBank/DDBJ whole genome shotgun (WGS) entry which is preliminary data.</text>
</comment>
<keyword evidence="3 10" id="KW-0255">Endonuclease</keyword>
<dbReference type="Gene3D" id="1.20.120.920">
    <property type="entry name" value="CRISPR-associated endonuclease Cas1, C-terminal domain"/>
    <property type="match status" value="1"/>
</dbReference>
<proteinExistence type="inferred from homology"/>
<comment type="subunit">
    <text evidence="9 10">Homodimer, forms a heterotetramer with a Cas2 homodimer.</text>
</comment>
<dbReference type="GO" id="GO:0046872">
    <property type="term" value="F:metal ion binding"/>
    <property type="evidence" value="ECO:0007669"/>
    <property type="project" value="UniProtKB-UniRule"/>
</dbReference>
<organism evidence="11 12">
    <name type="scientific">Schaalia turicensis ACS-279-V-Col4</name>
    <dbReference type="NCBI Taxonomy" id="883077"/>
    <lineage>
        <taxon>Bacteria</taxon>
        <taxon>Bacillati</taxon>
        <taxon>Actinomycetota</taxon>
        <taxon>Actinomycetes</taxon>
        <taxon>Actinomycetales</taxon>
        <taxon>Actinomycetaceae</taxon>
        <taxon>Schaalia</taxon>
    </lineage>
</organism>
<keyword evidence="4 10" id="KW-0378">Hydrolase</keyword>
<evidence type="ECO:0000256" key="10">
    <source>
        <dbReference type="HAMAP-Rule" id="MF_01470"/>
    </source>
</evidence>
<dbReference type="InterPro" id="IPR042211">
    <property type="entry name" value="CRISPR-assoc_Cas1_N"/>
</dbReference>
<reference evidence="11 12" key="1">
    <citation type="submission" date="2012-07" db="EMBL/GenBank/DDBJ databases">
        <title>The Genome Sequence of Actinomyces turicensis ACS-279-V-COL4.</title>
        <authorList>
            <consortium name="The Broad Institute Genome Sequencing Platform"/>
            <person name="Earl A."/>
            <person name="Ward D."/>
            <person name="Feldgarden M."/>
            <person name="Gevers D."/>
            <person name="Saerens B."/>
            <person name="Vaneechoutte M."/>
            <person name="Walker B."/>
            <person name="Young S.K."/>
            <person name="Zeng Q."/>
            <person name="Gargeya S."/>
            <person name="Fitzgerald M."/>
            <person name="Haas B."/>
            <person name="Abouelleil A."/>
            <person name="Alvarado L."/>
            <person name="Arachchi H.M."/>
            <person name="Berlin A."/>
            <person name="Chapman S.B."/>
            <person name="Goldberg J."/>
            <person name="Griggs A."/>
            <person name="Gujja S."/>
            <person name="Hansen M."/>
            <person name="Howarth C."/>
            <person name="Imamovic A."/>
            <person name="Larimer J."/>
            <person name="McCowen C."/>
            <person name="Montmayeur A."/>
            <person name="Murphy C."/>
            <person name="Neiman D."/>
            <person name="Pearson M."/>
            <person name="Priest M."/>
            <person name="Roberts A."/>
            <person name="Saif S."/>
            <person name="Shea T."/>
            <person name="Sisk P."/>
            <person name="Sykes S."/>
            <person name="Wortman J."/>
            <person name="Nusbaum C."/>
            <person name="Birren B."/>
        </authorList>
    </citation>
    <scope>NUCLEOTIDE SEQUENCE [LARGE SCALE GENOMIC DNA]</scope>
    <source>
        <strain evidence="11 12">ACS-279-V-Col4</strain>
    </source>
</reference>